<dbReference type="STRING" id="565045.NOR51B_2118"/>
<keyword evidence="4" id="KW-1185">Reference proteome</keyword>
<dbReference type="AlphaFoldDB" id="B8KSF3"/>
<dbReference type="EMBL" id="DS999411">
    <property type="protein sequence ID" value="EED36170.1"/>
    <property type="molecule type" value="Genomic_DNA"/>
</dbReference>
<dbReference type="Gene3D" id="3.30.9.10">
    <property type="entry name" value="D-Amino Acid Oxidase, subunit A, domain 2"/>
    <property type="match status" value="1"/>
</dbReference>
<evidence type="ECO:0000313" key="4">
    <source>
        <dbReference type="Proteomes" id="UP000004699"/>
    </source>
</evidence>
<proteinExistence type="predicted"/>
<feature type="domain" description="FAD dependent oxidoreductase" evidence="2">
    <location>
        <begin position="3"/>
        <end position="348"/>
    </location>
</feature>
<dbReference type="Pfam" id="PF01266">
    <property type="entry name" value="DAO"/>
    <property type="match status" value="1"/>
</dbReference>
<dbReference type="SUPFAM" id="SSF51905">
    <property type="entry name" value="FAD/NAD(P)-binding domain"/>
    <property type="match status" value="1"/>
</dbReference>
<dbReference type="eggNOG" id="COG0665">
    <property type="taxonomic scope" value="Bacteria"/>
</dbReference>
<sequence>MFDIAVIGGGMAGASVASRCSENARVVLLESEDHPGYHSTGRSAAAFVASLSAENDVLRILTQTSRDFLCSPPEVFEVPSLLNQRGVLTLYNEDAYASLETTYSHLQHYGFDVSRVGQDFITGRIPMVREPYTSAALYESDAHDIDVHALHQGYLRLLKAHNGVVRTGAGVSNLRRINELWEIETATGSITARVIVNAAGAWADQLGAMAGCDPIGLNPLRRTAVLVDPPDNCDVADWPMVLVQDAGFYFKPEAGKIMVSPADEIPGPPCDAQPDELDIAIAVDYLQQALDLDVRAVSHSWAGLRSFVADRTPVVGFDPQVEGFFWMAGQGGHGIQTAPALADLAAALVLGESIPPYLSDAGFEGDAISPCRL</sequence>
<evidence type="ECO:0000256" key="1">
    <source>
        <dbReference type="ARBA" id="ARBA00023002"/>
    </source>
</evidence>
<dbReference type="GO" id="GO:0016491">
    <property type="term" value="F:oxidoreductase activity"/>
    <property type="evidence" value="ECO:0007669"/>
    <property type="project" value="UniProtKB-KW"/>
</dbReference>
<dbReference type="PANTHER" id="PTHR13847">
    <property type="entry name" value="SARCOSINE DEHYDROGENASE-RELATED"/>
    <property type="match status" value="1"/>
</dbReference>
<dbReference type="GO" id="GO:0005737">
    <property type="term" value="C:cytoplasm"/>
    <property type="evidence" value="ECO:0007669"/>
    <property type="project" value="TreeGrafter"/>
</dbReference>
<dbReference type="InterPro" id="IPR006076">
    <property type="entry name" value="FAD-dep_OxRdtase"/>
</dbReference>
<evidence type="ECO:0000259" key="2">
    <source>
        <dbReference type="Pfam" id="PF01266"/>
    </source>
</evidence>
<dbReference type="Gene3D" id="3.50.50.60">
    <property type="entry name" value="FAD/NAD(P)-binding domain"/>
    <property type="match status" value="1"/>
</dbReference>
<keyword evidence="1" id="KW-0560">Oxidoreductase</keyword>
<accession>B8KSF3</accession>
<evidence type="ECO:0000313" key="3">
    <source>
        <dbReference type="EMBL" id="EED36170.1"/>
    </source>
</evidence>
<organism evidence="3 4">
    <name type="scientific">Luminiphilus syltensis NOR5-1B</name>
    <dbReference type="NCBI Taxonomy" id="565045"/>
    <lineage>
        <taxon>Bacteria</taxon>
        <taxon>Pseudomonadati</taxon>
        <taxon>Pseudomonadota</taxon>
        <taxon>Gammaproteobacteria</taxon>
        <taxon>Cellvibrionales</taxon>
        <taxon>Halieaceae</taxon>
        <taxon>Luminiphilus</taxon>
    </lineage>
</organism>
<dbReference type="PANTHER" id="PTHR13847:SF287">
    <property type="entry name" value="FAD-DEPENDENT OXIDOREDUCTASE DOMAIN-CONTAINING PROTEIN 1"/>
    <property type="match status" value="1"/>
</dbReference>
<protein>
    <submittedName>
        <fullName evidence="3">FAD dependent oxidoreductase</fullName>
    </submittedName>
</protein>
<dbReference type="Proteomes" id="UP000004699">
    <property type="component" value="Unassembled WGS sequence"/>
</dbReference>
<name>B8KSF3_9GAMM</name>
<dbReference type="InterPro" id="IPR036188">
    <property type="entry name" value="FAD/NAD-bd_sf"/>
</dbReference>
<reference evidence="4" key="1">
    <citation type="journal article" date="2013" name="BMC Microbiol.">
        <title>Taxonomy and evolution of bacteriochlorophyll a-containing members of the OM60/NOR5 clade of marine gammaproteobacteria: description of Luminiphilus syltensis gen. nov., sp. nov., reclassification of Haliea rubra as Pseudohaliea rubra gen. nov., comb. nov., and emendation of Chromatocurvus halotolerans.</title>
        <authorList>
            <person name="Spring S."/>
            <person name="Riedel T."/>
            <person name="Sproer C."/>
            <person name="Yan S."/>
            <person name="Harder J."/>
            <person name="Fuchs B.M."/>
        </authorList>
    </citation>
    <scope>NUCLEOTIDE SEQUENCE [LARGE SCALE GENOMIC DNA]</scope>
    <source>
        <strain evidence="4">NOR51-B</strain>
    </source>
</reference>
<gene>
    <name evidence="3" type="ORF">NOR51B_2118</name>
</gene>
<dbReference type="HOGENOM" id="CLU_007884_4_2_6"/>